<gene>
    <name evidence="1" type="ORF">GCM10022256_26210</name>
</gene>
<reference evidence="2" key="1">
    <citation type="journal article" date="2019" name="Int. J. Syst. Evol. Microbiol.">
        <title>The Global Catalogue of Microorganisms (GCM) 10K type strain sequencing project: providing services to taxonomists for standard genome sequencing and annotation.</title>
        <authorList>
            <consortium name="The Broad Institute Genomics Platform"/>
            <consortium name="The Broad Institute Genome Sequencing Center for Infectious Disease"/>
            <person name="Wu L."/>
            <person name="Ma J."/>
        </authorList>
    </citation>
    <scope>NUCLEOTIDE SEQUENCE [LARGE SCALE GENOMIC DNA]</scope>
    <source>
        <strain evidence="2">JCM 17442</strain>
    </source>
</reference>
<protein>
    <submittedName>
        <fullName evidence="1">Uncharacterized protein</fullName>
    </submittedName>
</protein>
<evidence type="ECO:0000313" key="1">
    <source>
        <dbReference type="EMBL" id="GAA4267009.1"/>
    </source>
</evidence>
<sequence length="126" mass="12637">MATCEGGFMSGYKMDPAGVQRVLQAVGDRASELGTALDDVESATADVVQGSGGDGIVGQALATFLTDQKSALGDVGTRISAGLNGATLAALAYVHGDEQMEAATTTAMTTAFSTGDLTVLSRTEGD</sequence>
<dbReference type="Pfam" id="PF20117">
    <property type="entry name" value="DUF6507"/>
    <property type="match status" value="1"/>
</dbReference>
<dbReference type="InterPro" id="IPR045436">
    <property type="entry name" value="DUF6507"/>
</dbReference>
<organism evidence="1 2">
    <name type="scientific">Frondihabitans peucedani</name>
    <dbReference type="NCBI Taxonomy" id="598626"/>
    <lineage>
        <taxon>Bacteria</taxon>
        <taxon>Bacillati</taxon>
        <taxon>Actinomycetota</taxon>
        <taxon>Actinomycetes</taxon>
        <taxon>Micrococcales</taxon>
        <taxon>Microbacteriaceae</taxon>
        <taxon>Frondihabitans</taxon>
    </lineage>
</organism>
<accession>A0ABP8E4I3</accession>
<dbReference type="Proteomes" id="UP001501594">
    <property type="component" value="Unassembled WGS sequence"/>
</dbReference>
<keyword evidence="2" id="KW-1185">Reference proteome</keyword>
<name>A0ABP8E4I3_9MICO</name>
<comment type="caution">
    <text evidence="1">The sequence shown here is derived from an EMBL/GenBank/DDBJ whole genome shotgun (WGS) entry which is preliminary data.</text>
</comment>
<proteinExistence type="predicted"/>
<dbReference type="EMBL" id="BAABAU010000003">
    <property type="protein sequence ID" value="GAA4267009.1"/>
    <property type="molecule type" value="Genomic_DNA"/>
</dbReference>
<evidence type="ECO:0000313" key="2">
    <source>
        <dbReference type="Proteomes" id="UP001501594"/>
    </source>
</evidence>